<evidence type="ECO:0000256" key="2">
    <source>
        <dbReference type="ARBA" id="ARBA00005582"/>
    </source>
</evidence>
<evidence type="ECO:0000256" key="5">
    <source>
        <dbReference type="ARBA" id="ARBA00022723"/>
    </source>
</evidence>
<evidence type="ECO:0000313" key="20">
    <source>
        <dbReference type="EMBL" id="AGY92476.1"/>
    </source>
</evidence>
<dbReference type="PRINTS" id="PR00502">
    <property type="entry name" value="NUDIXFAMILY"/>
</dbReference>
<evidence type="ECO:0000256" key="4">
    <source>
        <dbReference type="ARBA" id="ARBA00022705"/>
    </source>
</evidence>
<evidence type="ECO:0000256" key="9">
    <source>
        <dbReference type="ARBA" id="ARBA00023204"/>
    </source>
</evidence>
<dbReference type="InterPro" id="IPR015797">
    <property type="entry name" value="NUDIX_hydrolase-like_dom_sf"/>
</dbReference>
<dbReference type="GO" id="GO:0006281">
    <property type="term" value="P:DNA repair"/>
    <property type="evidence" value="ECO:0007669"/>
    <property type="project" value="UniProtKB-KW"/>
</dbReference>
<dbReference type="SUPFAM" id="SSF55811">
    <property type="entry name" value="Nudix"/>
    <property type="match status" value="1"/>
</dbReference>
<dbReference type="InterPro" id="IPR003561">
    <property type="entry name" value="Mutator_MutT"/>
</dbReference>
<dbReference type="eggNOG" id="COG0494">
    <property type="taxonomic scope" value="Bacteria"/>
</dbReference>
<dbReference type="SUPFAM" id="SSF51391">
    <property type="entry name" value="Thiamin phosphate synthase"/>
    <property type="match status" value="1"/>
</dbReference>
<keyword evidence="9" id="KW-0234">DNA repair</keyword>
<sequence>MPSTGADPQRLFVAVGVIRDERGRILISRRAAHRHQGNRWEFPGGKVEPGESVESALARELDEELGLTVQHSRALIDISHDYGDRQVALRVREVTHWSGRPLGRESQPLRWVAPEALDPADFPAANQPIITATRLPPHYVISADCGEPSSWLDTLDRVLARGERLIQFRVRLADAARRSLAHDAQARCRRAGALLLINGTPDEVRRIGADGMHLTAAQLAVCSSRPLPSAYWVAASCHSRLELQRAIACGVDFVVLSPLKPTASHPDAHPLGWPAFAEAAAASRVPVYALGGMQTVDEDPARANGGQGIAGISGLWR</sequence>
<evidence type="ECO:0000256" key="8">
    <source>
        <dbReference type="ARBA" id="ARBA00022842"/>
    </source>
</evidence>
<feature type="binding site" evidence="17">
    <location>
        <position position="126"/>
    </location>
    <ligand>
        <name>8-oxo-dGTP</name>
        <dbReference type="ChEBI" id="CHEBI:77896"/>
    </ligand>
</feature>
<name>U5T593_9GAMM</name>
<evidence type="ECO:0000256" key="14">
    <source>
        <dbReference type="ARBA" id="ARBA00041592"/>
    </source>
</evidence>
<dbReference type="FunFam" id="3.90.79.10:FF:000014">
    <property type="entry name" value="8-oxo-dGTP diphosphatase MutT"/>
    <property type="match status" value="1"/>
</dbReference>
<evidence type="ECO:0000256" key="6">
    <source>
        <dbReference type="ARBA" id="ARBA00022763"/>
    </source>
</evidence>
<dbReference type="InterPro" id="IPR036206">
    <property type="entry name" value="ThiamineP_synth_sf"/>
</dbReference>
<dbReference type="InterPro" id="IPR047127">
    <property type="entry name" value="MutT-like"/>
</dbReference>
<dbReference type="PANTHER" id="PTHR47707:SF1">
    <property type="entry name" value="NUDIX HYDROLASE FAMILY PROTEIN"/>
    <property type="match status" value="1"/>
</dbReference>
<dbReference type="GO" id="GO:0035539">
    <property type="term" value="F:8-oxo-7,8-dihydrodeoxyguanosine triphosphate pyrophosphatase activity"/>
    <property type="evidence" value="ECO:0007669"/>
    <property type="project" value="UniProtKB-EC"/>
</dbReference>
<dbReference type="NCBIfam" id="NF006530">
    <property type="entry name" value="PRK08999.1"/>
    <property type="match status" value="1"/>
</dbReference>
<organism evidence="20 21">
    <name type="scientific">Spiribacter curvatus</name>
    <dbReference type="NCBI Taxonomy" id="1335757"/>
    <lineage>
        <taxon>Bacteria</taxon>
        <taxon>Pseudomonadati</taxon>
        <taxon>Pseudomonadota</taxon>
        <taxon>Gammaproteobacteria</taxon>
        <taxon>Chromatiales</taxon>
        <taxon>Ectothiorhodospiraceae</taxon>
        <taxon>Spiribacter</taxon>
    </lineage>
</organism>
<accession>U5T593</accession>
<dbReference type="InterPro" id="IPR022998">
    <property type="entry name" value="ThiamineP_synth_TenI"/>
</dbReference>
<evidence type="ECO:0000256" key="16">
    <source>
        <dbReference type="ARBA" id="ARBA00042798"/>
    </source>
</evidence>
<dbReference type="CDD" id="cd03425">
    <property type="entry name" value="NUDIX_MutT_NudA_like"/>
    <property type="match status" value="1"/>
</dbReference>
<feature type="binding site" evidence="18">
    <location>
        <position position="64"/>
    </location>
    <ligand>
        <name>Mg(2+)</name>
        <dbReference type="ChEBI" id="CHEBI:18420"/>
    </ligand>
</feature>
<dbReference type="InterPro" id="IPR013785">
    <property type="entry name" value="Aldolase_TIM"/>
</dbReference>
<evidence type="ECO:0000313" key="21">
    <source>
        <dbReference type="Proteomes" id="UP000017640"/>
    </source>
</evidence>
<dbReference type="GO" id="GO:0044715">
    <property type="term" value="F:8-oxo-dGDP phosphatase activity"/>
    <property type="evidence" value="ECO:0007669"/>
    <property type="project" value="TreeGrafter"/>
</dbReference>
<keyword evidence="8 18" id="KW-0460">Magnesium</keyword>
<dbReference type="NCBIfam" id="TIGR00586">
    <property type="entry name" value="mutt"/>
    <property type="match status" value="1"/>
</dbReference>
<comment type="catalytic activity">
    <reaction evidence="10">
        <text>8-oxo-dGTP + H2O = 8-oxo-dGMP + diphosphate + H(+)</text>
        <dbReference type="Rhea" id="RHEA:31575"/>
        <dbReference type="ChEBI" id="CHEBI:15377"/>
        <dbReference type="ChEBI" id="CHEBI:15378"/>
        <dbReference type="ChEBI" id="CHEBI:33019"/>
        <dbReference type="ChEBI" id="CHEBI:63224"/>
        <dbReference type="ChEBI" id="CHEBI:77896"/>
        <dbReference type="EC" id="3.6.1.55"/>
    </reaction>
</comment>
<dbReference type="OrthoDB" id="9810648at2"/>
<evidence type="ECO:0000256" key="18">
    <source>
        <dbReference type="PIRSR" id="PIRSR603561-2"/>
    </source>
</evidence>
<evidence type="ECO:0000256" key="15">
    <source>
        <dbReference type="ARBA" id="ARBA00041979"/>
    </source>
</evidence>
<dbReference type="Pfam" id="PF14815">
    <property type="entry name" value="NUDIX_4"/>
    <property type="match status" value="1"/>
</dbReference>
<gene>
    <name evidence="20" type="ORF">SPICUR_07580</name>
</gene>
<dbReference type="Pfam" id="PF02581">
    <property type="entry name" value="TMP-TENI"/>
    <property type="match status" value="1"/>
</dbReference>
<evidence type="ECO:0000256" key="12">
    <source>
        <dbReference type="ARBA" id="ARBA00038905"/>
    </source>
</evidence>
<feature type="binding site" evidence="18">
    <location>
        <position position="44"/>
    </location>
    <ligand>
        <name>Mg(2+)</name>
        <dbReference type="ChEBI" id="CHEBI:18420"/>
    </ligand>
</feature>
<dbReference type="PANTHER" id="PTHR47707">
    <property type="entry name" value="8-OXO-DGTP DIPHOSPHATASE"/>
    <property type="match status" value="1"/>
</dbReference>
<dbReference type="GO" id="GO:0006260">
    <property type="term" value="P:DNA replication"/>
    <property type="evidence" value="ECO:0007669"/>
    <property type="project" value="UniProtKB-KW"/>
</dbReference>
<comment type="cofactor">
    <cofactor evidence="1 18">
        <name>Mg(2+)</name>
        <dbReference type="ChEBI" id="CHEBI:18420"/>
    </cofactor>
</comment>
<evidence type="ECO:0000256" key="11">
    <source>
        <dbReference type="ARBA" id="ARBA00036904"/>
    </source>
</evidence>
<keyword evidence="4" id="KW-0235">DNA replication</keyword>
<dbReference type="Gene3D" id="3.90.79.10">
    <property type="entry name" value="Nucleoside Triphosphate Pyrophosphohydrolase"/>
    <property type="match status" value="1"/>
</dbReference>
<dbReference type="InterPro" id="IPR020084">
    <property type="entry name" value="NUDIX_hydrolase_CS"/>
</dbReference>
<keyword evidence="7" id="KW-0378">Hydrolase</keyword>
<keyword evidence="6" id="KW-0227">DNA damage</keyword>
<reference evidence="20 21" key="1">
    <citation type="journal article" date="2013" name="BMC Genomics">
        <title>Genomes of "Spiribacter", a streamlined, successful halophilic bacterium.</title>
        <authorList>
            <person name="Lopez-Perez M."/>
            <person name="Ghai R."/>
            <person name="Leon M.J."/>
            <person name="Rodriguez-Olmos A."/>
            <person name="Copa-Patino J.L."/>
            <person name="Soliveri J."/>
            <person name="Sanchez-Porro C."/>
            <person name="Ventosa A."/>
            <person name="Rodriguez-Valera F."/>
        </authorList>
    </citation>
    <scope>NUCLEOTIDE SEQUENCE [LARGE SCALE GENOMIC DNA]</scope>
    <source>
        <strain evidence="20 21">UAH-SP71</strain>
    </source>
</reference>
<dbReference type="InterPro" id="IPR029119">
    <property type="entry name" value="MutY_C"/>
</dbReference>
<evidence type="ECO:0000256" key="17">
    <source>
        <dbReference type="PIRSR" id="PIRSR603561-1"/>
    </source>
</evidence>
<evidence type="ECO:0000256" key="3">
    <source>
        <dbReference type="ARBA" id="ARBA00022457"/>
    </source>
</evidence>
<evidence type="ECO:0000256" key="1">
    <source>
        <dbReference type="ARBA" id="ARBA00001946"/>
    </source>
</evidence>
<dbReference type="GO" id="GO:0009228">
    <property type="term" value="P:thiamine biosynthetic process"/>
    <property type="evidence" value="ECO:0007669"/>
    <property type="project" value="UniProtKB-KW"/>
</dbReference>
<dbReference type="InterPro" id="IPR000086">
    <property type="entry name" value="NUDIX_hydrolase_dom"/>
</dbReference>
<comment type="catalytic activity">
    <reaction evidence="11">
        <text>8-oxo-GTP + H2O = 8-oxo-GMP + diphosphate + H(+)</text>
        <dbReference type="Rhea" id="RHEA:67616"/>
        <dbReference type="ChEBI" id="CHEBI:15377"/>
        <dbReference type="ChEBI" id="CHEBI:15378"/>
        <dbReference type="ChEBI" id="CHEBI:33019"/>
        <dbReference type="ChEBI" id="CHEBI:143553"/>
        <dbReference type="ChEBI" id="CHEBI:145694"/>
    </reaction>
</comment>
<dbReference type="KEGG" id="spiu:SPICUR_07580"/>
<feature type="binding site" evidence="17">
    <location>
        <position position="35"/>
    </location>
    <ligand>
        <name>8-oxo-dGTP</name>
        <dbReference type="ChEBI" id="CHEBI:77896"/>
    </ligand>
</feature>
<dbReference type="GO" id="GO:0044716">
    <property type="term" value="F:8-oxo-GDP phosphatase activity"/>
    <property type="evidence" value="ECO:0007669"/>
    <property type="project" value="TreeGrafter"/>
</dbReference>
<evidence type="ECO:0000259" key="19">
    <source>
        <dbReference type="PROSITE" id="PS51462"/>
    </source>
</evidence>
<protein>
    <recommendedName>
        <fullName evidence="13">8-oxo-dGTP diphosphatase</fullName>
        <ecNumber evidence="12">3.6.1.55</ecNumber>
    </recommendedName>
    <alternativeName>
        <fullName evidence="16">7,8-dihydro-8-oxoguanine-triphosphatase</fullName>
    </alternativeName>
    <alternativeName>
        <fullName evidence="15">Mutator protein MutT</fullName>
    </alternativeName>
    <alternativeName>
        <fullName evidence="14">dGTP pyrophosphohydrolase</fullName>
    </alternativeName>
</protein>
<comment type="similarity">
    <text evidence="2">Belongs to the Nudix hydrolase family.</text>
</comment>
<dbReference type="Gene3D" id="3.20.20.70">
    <property type="entry name" value="Aldolase class I"/>
    <property type="match status" value="1"/>
</dbReference>
<dbReference type="PRINTS" id="PR01401">
    <property type="entry name" value="MUTATORMUTT"/>
</dbReference>
<evidence type="ECO:0000256" key="7">
    <source>
        <dbReference type="ARBA" id="ARBA00022801"/>
    </source>
</evidence>
<keyword evidence="21" id="KW-1185">Reference proteome</keyword>
<feature type="domain" description="Nudix hydrolase" evidence="19">
    <location>
        <begin position="8"/>
        <end position="137"/>
    </location>
</feature>
<dbReference type="InterPro" id="IPR020476">
    <property type="entry name" value="Nudix_hydrolase"/>
</dbReference>
<dbReference type="EMBL" id="CP005990">
    <property type="protein sequence ID" value="AGY92476.1"/>
    <property type="molecule type" value="Genomic_DNA"/>
</dbReference>
<evidence type="ECO:0000256" key="13">
    <source>
        <dbReference type="ARBA" id="ARBA00040794"/>
    </source>
</evidence>
<dbReference type="CDD" id="cd00564">
    <property type="entry name" value="TMP_TenI"/>
    <property type="match status" value="1"/>
</dbReference>
<proteinExistence type="inferred from homology"/>
<dbReference type="GO" id="GO:0046872">
    <property type="term" value="F:metal ion binding"/>
    <property type="evidence" value="ECO:0007669"/>
    <property type="project" value="UniProtKB-KW"/>
</dbReference>
<dbReference type="GO" id="GO:0008413">
    <property type="term" value="F:8-oxo-7,8-dihydroguanosine triphosphate pyrophosphatase activity"/>
    <property type="evidence" value="ECO:0007669"/>
    <property type="project" value="InterPro"/>
</dbReference>
<dbReference type="PROSITE" id="PS00893">
    <property type="entry name" value="NUDIX_BOX"/>
    <property type="match status" value="1"/>
</dbReference>
<dbReference type="PROSITE" id="PS51462">
    <property type="entry name" value="NUDIX"/>
    <property type="match status" value="1"/>
</dbReference>
<dbReference type="Proteomes" id="UP000017640">
    <property type="component" value="Chromosome"/>
</dbReference>
<dbReference type="RefSeq" id="WP_023367680.1">
    <property type="nucleotide sequence ID" value="NC_022664.1"/>
</dbReference>
<evidence type="ECO:0000256" key="10">
    <source>
        <dbReference type="ARBA" id="ARBA00035861"/>
    </source>
</evidence>
<feature type="binding site" evidence="17">
    <location>
        <begin position="41"/>
        <end position="44"/>
    </location>
    <ligand>
        <name>8-oxo-dGTP</name>
        <dbReference type="ChEBI" id="CHEBI:77896"/>
    </ligand>
</feature>
<dbReference type="AlphaFoldDB" id="U5T593"/>
<keyword evidence="5 18" id="KW-0479">Metal-binding</keyword>
<dbReference type="STRING" id="1335757.SPICUR_07580"/>
<dbReference type="HOGENOM" id="CLU_076087_0_0_6"/>
<feature type="binding site" evidence="17">
    <location>
        <position position="30"/>
    </location>
    <ligand>
        <name>8-oxo-dGTP</name>
        <dbReference type="ChEBI" id="CHEBI:77896"/>
    </ligand>
</feature>
<keyword evidence="3" id="KW-0515">Mutator protein</keyword>
<dbReference type="EC" id="3.6.1.55" evidence="12"/>
<dbReference type="eggNOG" id="COG0352">
    <property type="taxonomic scope" value="Bacteria"/>
</dbReference>